<dbReference type="Pfam" id="PF14555">
    <property type="entry name" value="UBA_4"/>
    <property type="match status" value="1"/>
</dbReference>
<protein>
    <submittedName>
        <fullName evidence="1">Plant UBX domain-containing protein 8</fullName>
    </submittedName>
</protein>
<dbReference type="SUPFAM" id="SSF46934">
    <property type="entry name" value="UBA-like"/>
    <property type="match status" value="1"/>
</dbReference>
<sequence>MARPNQEEIETFMSITGLSETIALQKLEEHGGNLNEAVNAHFSEGDRNLSTRYTVFVILSN</sequence>
<accession>A0ABU6R535</accession>
<gene>
    <name evidence="1" type="primary">PUX8</name>
    <name evidence="1" type="ORF">PIB30_009280</name>
</gene>
<evidence type="ECO:0000313" key="1">
    <source>
        <dbReference type="EMBL" id="MED6119178.1"/>
    </source>
</evidence>
<reference evidence="1 2" key="1">
    <citation type="journal article" date="2023" name="Plants (Basel)">
        <title>Bridging the Gap: Combining Genomics and Transcriptomics Approaches to Understand Stylosanthes scabra, an Orphan Legume from the Brazilian Caatinga.</title>
        <authorList>
            <person name="Ferreira-Neto J.R.C."/>
            <person name="da Silva M.D."/>
            <person name="Binneck E."/>
            <person name="de Melo N.F."/>
            <person name="da Silva R.H."/>
            <person name="de Melo A.L.T.M."/>
            <person name="Pandolfi V."/>
            <person name="Bustamante F.O."/>
            <person name="Brasileiro-Vidal A.C."/>
            <person name="Benko-Iseppon A.M."/>
        </authorList>
    </citation>
    <scope>NUCLEOTIDE SEQUENCE [LARGE SCALE GENOMIC DNA]</scope>
    <source>
        <tissue evidence="1">Leaves</tissue>
    </source>
</reference>
<keyword evidence="2" id="KW-1185">Reference proteome</keyword>
<dbReference type="CDD" id="cd14351">
    <property type="entry name" value="UBA_Ubx1_like"/>
    <property type="match status" value="1"/>
</dbReference>
<dbReference type="EMBL" id="JASCZI010030229">
    <property type="protein sequence ID" value="MED6119178.1"/>
    <property type="molecule type" value="Genomic_DNA"/>
</dbReference>
<proteinExistence type="predicted"/>
<dbReference type="InterPro" id="IPR009060">
    <property type="entry name" value="UBA-like_sf"/>
</dbReference>
<organism evidence="1 2">
    <name type="scientific">Stylosanthes scabra</name>
    <dbReference type="NCBI Taxonomy" id="79078"/>
    <lineage>
        <taxon>Eukaryota</taxon>
        <taxon>Viridiplantae</taxon>
        <taxon>Streptophyta</taxon>
        <taxon>Embryophyta</taxon>
        <taxon>Tracheophyta</taxon>
        <taxon>Spermatophyta</taxon>
        <taxon>Magnoliopsida</taxon>
        <taxon>eudicotyledons</taxon>
        <taxon>Gunneridae</taxon>
        <taxon>Pentapetalae</taxon>
        <taxon>rosids</taxon>
        <taxon>fabids</taxon>
        <taxon>Fabales</taxon>
        <taxon>Fabaceae</taxon>
        <taxon>Papilionoideae</taxon>
        <taxon>50 kb inversion clade</taxon>
        <taxon>dalbergioids sensu lato</taxon>
        <taxon>Dalbergieae</taxon>
        <taxon>Pterocarpus clade</taxon>
        <taxon>Stylosanthes</taxon>
    </lineage>
</organism>
<dbReference type="Proteomes" id="UP001341840">
    <property type="component" value="Unassembled WGS sequence"/>
</dbReference>
<evidence type="ECO:0000313" key="2">
    <source>
        <dbReference type="Proteomes" id="UP001341840"/>
    </source>
</evidence>
<comment type="caution">
    <text evidence="1">The sequence shown here is derived from an EMBL/GenBank/DDBJ whole genome shotgun (WGS) entry which is preliminary data.</text>
</comment>
<dbReference type="Gene3D" id="1.10.8.10">
    <property type="entry name" value="DNA helicase RuvA subunit, C-terminal domain"/>
    <property type="match status" value="1"/>
</dbReference>
<name>A0ABU6R535_9FABA</name>